<dbReference type="EMBL" id="JAETXX010000002">
    <property type="protein sequence ID" value="MCF8714128.1"/>
    <property type="molecule type" value="Genomic_DNA"/>
</dbReference>
<protein>
    <submittedName>
        <fullName evidence="2">DUF4136 domain-containing protein</fullName>
    </submittedName>
</protein>
<organism evidence="2 3">
    <name type="scientific">Joostella atrarenae</name>
    <dbReference type="NCBI Taxonomy" id="679257"/>
    <lineage>
        <taxon>Bacteria</taxon>
        <taxon>Pseudomonadati</taxon>
        <taxon>Bacteroidota</taxon>
        <taxon>Flavobacteriia</taxon>
        <taxon>Flavobacteriales</taxon>
        <taxon>Flavobacteriaceae</taxon>
        <taxon>Joostella</taxon>
    </lineage>
</organism>
<dbReference type="Pfam" id="PF13590">
    <property type="entry name" value="DUF4136"/>
    <property type="match status" value="1"/>
</dbReference>
<dbReference type="Gene3D" id="3.30.160.670">
    <property type="match status" value="1"/>
</dbReference>
<gene>
    <name evidence="2" type="ORF">JM658_04740</name>
</gene>
<dbReference type="Proteomes" id="UP000829517">
    <property type="component" value="Unassembled WGS sequence"/>
</dbReference>
<feature type="domain" description="DUF4136" evidence="1">
    <location>
        <begin position="45"/>
        <end position="205"/>
    </location>
</feature>
<accession>A0ABS9J118</accession>
<keyword evidence="3" id="KW-1185">Reference proteome</keyword>
<proteinExistence type="predicted"/>
<evidence type="ECO:0000313" key="3">
    <source>
        <dbReference type="Proteomes" id="UP000829517"/>
    </source>
</evidence>
<dbReference type="InterPro" id="IPR025411">
    <property type="entry name" value="DUF4136"/>
</dbReference>
<name>A0ABS9J118_9FLAO</name>
<evidence type="ECO:0000313" key="2">
    <source>
        <dbReference type="EMBL" id="MCF8714128.1"/>
    </source>
</evidence>
<dbReference type="RefSeq" id="WP_236958090.1">
    <property type="nucleotide sequence ID" value="NZ_JAETXX010000002.1"/>
</dbReference>
<comment type="caution">
    <text evidence="2">The sequence shown here is derived from an EMBL/GenBank/DDBJ whole genome shotgun (WGS) entry which is preliminary data.</text>
</comment>
<evidence type="ECO:0000259" key="1">
    <source>
        <dbReference type="Pfam" id="PF13590"/>
    </source>
</evidence>
<reference evidence="2 3" key="1">
    <citation type="submission" date="2021-01" db="EMBL/GenBank/DDBJ databases">
        <title>Genome sequencing of Joostella atrarenae M1-2 (= KCTC 23194).</title>
        <authorList>
            <person name="Zakaria M.R."/>
            <person name="Lam M.Q."/>
            <person name="Chong C.S."/>
        </authorList>
    </citation>
    <scope>NUCLEOTIDE SEQUENCE [LARGE SCALE GENOMIC DNA]</scope>
    <source>
        <strain evidence="2 3">M1-2</strain>
    </source>
</reference>
<sequence length="212" mass="24077">MKKLIALSFLTATLFLVGCNNDDDDISDYDQVITKNTETYWNTENPSTYYLVDEIRWIEDPNGIGNSNPNITRDFDAAILSSIETNMASLGYTKVSSIDDSNLPDLIIAAQAVATTYADVDIIWDGWYDWWGYYDPFYPGGWYPVYYEWTEGTILIEMGDATTLNEEDKEIDIVWGAGINGLVRGDQSGNINFIQDRVDEAFDQSEDYLEVK</sequence>
<dbReference type="PROSITE" id="PS51257">
    <property type="entry name" value="PROKAR_LIPOPROTEIN"/>
    <property type="match status" value="1"/>
</dbReference>